<protein>
    <recommendedName>
        <fullName evidence="3">Peptidase A2 domain-containing protein</fullName>
    </recommendedName>
</protein>
<dbReference type="RefSeq" id="WP_156474729.1">
    <property type="nucleotide sequence ID" value="NZ_JAMYZR010000009.1"/>
</dbReference>
<accession>A0ABT1ES24</accession>
<dbReference type="EMBL" id="JAMYZR010000009">
    <property type="protein sequence ID" value="MCP1245952.1"/>
    <property type="molecule type" value="Genomic_DNA"/>
</dbReference>
<name>A0ABT1ES24_9PROT</name>
<keyword evidence="2" id="KW-1185">Reference proteome</keyword>
<reference evidence="1 2" key="1">
    <citation type="submission" date="2022-06" db="EMBL/GenBank/DDBJ databases">
        <title>Acetobacer genomes from food samples.</title>
        <authorList>
            <person name="Sombolestani A."/>
        </authorList>
    </citation>
    <scope>NUCLEOTIDE SEQUENCE [LARGE SCALE GENOMIC DNA]</scope>
    <source>
        <strain evidence="1 2">R-83281</strain>
    </source>
</reference>
<evidence type="ECO:0008006" key="3">
    <source>
        <dbReference type="Google" id="ProtNLM"/>
    </source>
</evidence>
<dbReference type="InterPro" id="IPR021109">
    <property type="entry name" value="Peptidase_aspartic_dom_sf"/>
</dbReference>
<comment type="caution">
    <text evidence="1">The sequence shown here is derived from an EMBL/GenBank/DDBJ whole genome shotgun (WGS) entry which is preliminary data.</text>
</comment>
<dbReference type="SUPFAM" id="SSF50630">
    <property type="entry name" value="Acid proteases"/>
    <property type="match status" value="1"/>
</dbReference>
<dbReference type="Proteomes" id="UP001523543">
    <property type="component" value="Unassembled WGS sequence"/>
</dbReference>
<proteinExistence type="predicted"/>
<sequence length="147" mass="15686">MTHFSGDVDQQGPILNVFILVSAPRTDALKAAEKPVPLPVLAKLLIDTGASKSCICLNVVEKLEITPTGSVSVLTPSTGATPHSTPMYDIGMFFQGLTPQDVHGIPTISVTCNDFSAQGIDGLLGRDVLSKGRLFYDGRQGMYFLSF</sequence>
<evidence type="ECO:0000313" key="2">
    <source>
        <dbReference type="Proteomes" id="UP001523543"/>
    </source>
</evidence>
<gene>
    <name evidence="1" type="ORF">NKW54_08370</name>
</gene>
<organism evidence="1 2">
    <name type="scientific">Acetobacter cerevisiae</name>
    <dbReference type="NCBI Taxonomy" id="178900"/>
    <lineage>
        <taxon>Bacteria</taxon>
        <taxon>Pseudomonadati</taxon>
        <taxon>Pseudomonadota</taxon>
        <taxon>Alphaproteobacteria</taxon>
        <taxon>Acetobacterales</taxon>
        <taxon>Acetobacteraceae</taxon>
        <taxon>Acetobacter</taxon>
    </lineage>
</organism>
<evidence type="ECO:0000313" key="1">
    <source>
        <dbReference type="EMBL" id="MCP1245952.1"/>
    </source>
</evidence>
<dbReference type="Gene3D" id="2.40.70.10">
    <property type="entry name" value="Acid Proteases"/>
    <property type="match status" value="1"/>
</dbReference>